<proteinExistence type="predicted"/>
<reference evidence="2" key="2">
    <citation type="submission" date="2015-01" db="EMBL/GenBank/DDBJ databases">
        <title>Evolutionary Origins and Diversification of the Mycorrhizal Mutualists.</title>
        <authorList>
            <consortium name="DOE Joint Genome Institute"/>
            <consortium name="Mycorrhizal Genomics Consortium"/>
            <person name="Kohler A."/>
            <person name="Kuo A."/>
            <person name="Nagy L.G."/>
            <person name="Floudas D."/>
            <person name="Copeland A."/>
            <person name="Barry K.W."/>
            <person name="Cichocki N."/>
            <person name="Veneault-Fourrey C."/>
            <person name="LaButti K."/>
            <person name="Lindquist E.A."/>
            <person name="Lipzen A."/>
            <person name="Lundell T."/>
            <person name="Morin E."/>
            <person name="Murat C."/>
            <person name="Riley R."/>
            <person name="Ohm R."/>
            <person name="Sun H."/>
            <person name="Tunlid A."/>
            <person name="Henrissat B."/>
            <person name="Grigoriev I.V."/>
            <person name="Hibbett D.S."/>
            <person name="Martin F."/>
        </authorList>
    </citation>
    <scope>NUCLEOTIDE SEQUENCE [LARGE SCALE GENOMIC DNA]</scope>
    <source>
        <strain evidence="2">Zn</strain>
    </source>
</reference>
<keyword evidence="2" id="KW-1185">Reference proteome</keyword>
<evidence type="ECO:0000313" key="1">
    <source>
        <dbReference type="EMBL" id="KIN01881.1"/>
    </source>
</evidence>
<reference evidence="1 2" key="1">
    <citation type="submission" date="2014-04" db="EMBL/GenBank/DDBJ databases">
        <authorList>
            <consortium name="DOE Joint Genome Institute"/>
            <person name="Kuo A."/>
            <person name="Martino E."/>
            <person name="Perotto S."/>
            <person name="Kohler A."/>
            <person name="Nagy L.G."/>
            <person name="Floudas D."/>
            <person name="Copeland A."/>
            <person name="Barry K.W."/>
            <person name="Cichocki N."/>
            <person name="Veneault-Fourrey C."/>
            <person name="LaButti K."/>
            <person name="Lindquist E.A."/>
            <person name="Lipzen A."/>
            <person name="Lundell T."/>
            <person name="Morin E."/>
            <person name="Murat C."/>
            <person name="Sun H."/>
            <person name="Tunlid A."/>
            <person name="Henrissat B."/>
            <person name="Grigoriev I.V."/>
            <person name="Hibbett D.S."/>
            <person name="Martin F."/>
            <person name="Nordberg H.P."/>
            <person name="Cantor M.N."/>
            <person name="Hua S.X."/>
        </authorList>
    </citation>
    <scope>NUCLEOTIDE SEQUENCE [LARGE SCALE GENOMIC DNA]</scope>
    <source>
        <strain evidence="1 2">Zn</strain>
    </source>
</reference>
<name>A0A0C3H103_OIDMZ</name>
<accession>A0A0C3H103</accession>
<dbReference type="AlphaFoldDB" id="A0A0C3H103"/>
<dbReference type="InParanoid" id="A0A0C3H103"/>
<evidence type="ECO:0000313" key="2">
    <source>
        <dbReference type="Proteomes" id="UP000054321"/>
    </source>
</evidence>
<dbReference type="PANTHER" id="PTHR36986:SF1">
    <property type="entry name" value="UPF0643 PROTEIN PB2B2.08"/>
    <property type="match status" value="1"/>
</dbReference>
<dbReference type="PANTHER" id="PTHR36986">
    <property type="entry name" value="UPF0643 PROTEIN PB2B2.08"/>
    <property type="match status" value="1"/>
</dbReference>
<dbReference type="OrthoDB" id="2140489at2759"/>
<dbReference type="HOGENOM" id="CLU_068116_2_0_1"/>
<gene>
    <name evidence="1" type="ORF">OIDMADRAFT_103146</name>
</gene>
<dbReference type="SUPFAM" id="SSF54909">
    <property type="entry name" value="Dimeric alpha+beta barrel"/>
    <property type="match status" value="1"/>
</dbReference>
<dbReference type="Proteomes" id="UP000054321">
    <property type="component" value="Unassembled WGS sequence"/>
</dbReference>
<protein>
    <submittedName>
        <fullName evidence="1">Uncharacterized protein</fullName>
    </submittedName>
</protein>
<dbReference type="EMBL" id="KN832875">
    <property type="protein sequence ID" value="KIN01881.1"/>
    <property type="molecule type" value="Genomic_DNA"/>
</dbReference>
<sequence length="208" mass="23612">MAVIPPTPFSTDFAQNVDRLQRTEIEHLLVVSPYEEESHLLDLRTVDTANQLLAKALVGLKCLRDDYATAPYIEIFNWTEVIQSLKESIAASNFTWKENSFYIVVFRSQIPPSTVYADLGALDKAAHEEATKSGGFLKYWFGSPDQNGRNLATCVWRSQYDAKVGSIGEAHRRAGAAARVLYTEWKIERLELLLTDDLDGWEIRPWTK</sequence>
<organism evidence="1 2">
    <name type="scientific">Oidiodendron maius (strain Zn)</name>
    <dbReference type="NCBI Taxonomy" id="913774"/>
    <lineage>
        <taxon>Eukaryota</taxon>
        <taxon>Fungi</taxon>
        <taxon>Dikarya</taxon>
        <taxon>Ascomycota</taxon>
        <taxon>Pezizomycotina</taxon>
        <taxon>Leotiomycetes</taxon>
        <taxon>Leotiomycetes incertae sedis</taxon>
        <taxon>Myxotrichaceae</taxon>
        <taxon>Oidiodendron</taxon>
    </lineage>
</organism>
<dbReference type="InterPro" id="IPR011008">
    <property type="entry name" value="Dimeric_a/b-barrel"/>
</dbReference>